<dbReference type="EMBL" id="CM026425">
    <property type="protein sequence ID" value="KAG0575989.1"/>
    <property type="molecule type" value="Genomic_DNA"/>
</dbReference>
<feature type="compositionally biased region" description="Pro residues" evidence="13">
    <location>
        <begin position="180"/>
        <end position="193"/>
    </location>
</feature>
<comment type="subcellular location">
    <subcellularLocation>
        <location evidence="2">Membrane</location>
        <topology evidence="2">Single-pass membrane protein</topology>
    </subcellularLocation>
</comment>
<evidence type="ECO:0000256" key="13">
    <source>
        <dbReference type="SAM" id="MobiDB-lite"/>
    </source>
</evidence>
<evidence type="ECO:0000256" key="5">
    <source>
        <dbReference type="ARBA" id="ARBA00022679"/>
    </source>
</evidence>
<dbReference type="CDD" id="cd16461">
    <property type="entry name" value="RING-H2_EL5-like"/>
    <property type="match status" value="1"/>
</dbReference>
<evidence type="ECO:0000256" key="14">
    <source>
        <dbReference type="SAM" id="Phobius"/>
    </source>
</evidence>
<evidence type="ECO:0000256" key="7">
    <source>
        <dbReference type="ARBA" id="ARBA00022723"/>
    </source>
</evidence>
<evidence type="ECO:0000313" key="16">
    <source>
        <dbReference type="EMBL" id="KAG0575989.1"/>
    </source>
</evidence>
<keyword evidence="5" id="KW-0808">Transferase</keyword>
<dbReference type="EC" id="2.3.2.27" evidence="4"/>
<evidence type="ECO:0000256" key="4">
    <source>
        <dbReference type="ARBA" id="ARBA00012483"/>
    </source>
</evidence>
<comment type="pathway">
    <text evidence="3">Protein modification; protein ubiquitination.</text>
</comment>
<dbReference type="SUPFAM" id="SSF57850">
    <property type="entry name" value="RING/U-box"/>
    <property type="match status" value="1"/>
</dbReference>
<dbReference type="InterPro" id="IPR053070">
    <property type="entry name" value="RING-type_E3_ubiquitin-ligase"/>
</dbReference>
<evidence type="ECO:0000256" key="12">
    <source>
        <dbReference type="PROSITE-ProRule" id="PRU00175"/>
    </source>
</evidence>
<comment type="caution">
    <text evidence="16">The sequence shown here is derived from an EMBL/GenBank/DDBJ whole genome shotgun (WGS) entry which is preliminary data.</text>
</comment>
<dbReference type="PANTHER" id="PTHR47035">
    <property type="entry name" value="OS11G0150450 PROTEIN"/>
    <property type="match status" value="1"/>
</dbReference>
<evidence type="ECO:0000256" key="1">
    <source>
        <dbReference type="ARBA" id="ARBA00000900"/>
    </source>
</evidence>
<keyword evidence="12" id="KW-0863">Zinc-finger</keyword>
<dbReference type="Proteomes" id="UP000822688">
    <property type="component" value="Chromosome 5"/>
</dbReference>
<evidence type="ECO:0000256" key="3">
    <source>
        <dbReference type="ARBA" id="ARBA00004906"/>
    </source>
</evidence>
<dbReference type="PROSITE" id="PS50089">
    <property type="entry name" value="ZF_RING_2"/>
    <property type="match status" value="1"/>
</dbReference>
<feature type="transmembrane region" description="Helical" evidence="14">
    <location>
        <begin position="6"/>
        <end position="25"/>
    </location>
</feature>
<dbReference type="GO" id="GO:0061630">
    <property type="term" value="F:ubiquitin protein ligase activity"/>
    <property type="evidence" value="ECO:0007669"/>
    <property type="project" value="UniProtKB-EC"/>
</dbReference>
<evidence type="ECO:0000256" key="6">
    <source>
        <dbReference type="ARBA" id="ARBA00022692"/>
    </source>
</evidence>
<organism evidence="16 17">
    <name type="scientific">Ceratodon purpureus</name>
    <name type="common">Fire moss</name>
    <name type="synonym">Dicranum purpureum</name>
    <dbReference type="NCBI Taxonomy" id="3225"/>
    <lineage>
        <taxon>Eukaryota</taxon>
        <taxon>Viridiplantae</taxon>
        <taxon>Streptophyta</taxon>
        <taxon>Embryophyta</taxon>
        <taxon>Bryophyta</taxon>
        <taxon>Bryophytina</taxon>
        <taxon>Bryopsida</taxon>
        <taxon>Dicranidae</taxon>
        <taxon>Pseudoditrichales</taxon>
        <taxon>Ditrichaceae</taxon>
        <taxon>Ceratodon</taxon>
    </lineage>
</organism>
<keyword evidence="17" id="KW-1185">Reference proteome</keyword>
<dbReference type="FunFam" id="3.30.40.10:FF:000187">
    <property type="entry name" value="E3 ubiquitin-protein ligase ATL6"/>
    <property type="match status" value="1"/>
</dbReference>
<dbReference type="InterPro" id="IPR013083">
    <property type="entry name" value="Znf_RING/FYVE/PHD"/>
</dbReference>
<gene>
    <name evidence="16" type="ORF">KC19_5G046400</name>
</gene>
<keyword evidence="9" id="KW-0862">Zinc</keyword>
<sequence length="375" mass="41566">MITETPIAFGLTMVVCLSLFFYCWYIRKLRYRLTAVQVSATPNEVQEQTGIKRDVVATFPTVKTHELKVDIRDELQCPICLVEYANTEILRKLPFCGHVFHIHCVDSWLQKHVTCPVCRIVLTEYHPKPEPIHQTPQTPQTPQTLETLQTSYCRGYSTPSSVTIEISPATPSWILVNHPLPLPPSSSPNPTKPPSHQTLATPNSTESGDFDTDMELSGTAIASPLQNAPNAAGWGAVYLQRSARSAAFSFRSRAADMAIIESKGCVSHASVSERWMTESFSFGEATHEDRSSSVGCFDSLDGVAGALREVGRRRTWRSRVATESWDFGRMEEDEVVEECVGGLTPLTASPEHCSFEFLPVVTGPGGDYSLVDFHR</sequence>
<protein>
    <recommendedName>
        <fullName evidence="4">RING-type E3 ubiquitin transferase</fullName>
        <ecNumber evidence="4">2.3.2.27</ecNumber>
    </recommendedName>
</protein>
<evidence type="ECO:0000256" key="10">
    <source>
        <dbReference type="ARBA" id="ARBA00022989"/>
    </source>
</evidence>
<dbReference type="InterPro" id="IPR001841">
    <property type="entry name" value="Znf_RING"/>
</dbReference>
<evidence type="ECO:0000256" key="2">
    <source>
        <dbReference type="ARBA" id="ARBA00004167"/>
    </source>
</evidence>
<evidence type="ECO:0000256" key="9">
    <source>
        <dbReference type="ARBA" id="ARBA00022833"/>
    </source>
</evidence>
<dbReference type="GO" id="GO:0016020">
    <property type="term" value="C:membrane"/>
    <property type="evidence" value="ECO:0007669"/>
    <property type="project" value="UniProtKB-SubCell"/>
</dbReference>
<evidence type="ECO:0000259" key="15">
    <source>
        <dbReference type="PROSITE" id="PS50089"/>
    </source>
</evidence>
<dbReference type="AlphaFoldDB" id="A0A8T0HZ86"/>
<feature type="compositionally biased region" description="Polar residues" evidence="13">
    <location>
        <begin position="196"/>
        <end position="207"/>
    </location>
</feature>
<name>A0A8T0HZ86_CERPU</name>
<keyword evidence="11 14" id="KW-0472">Membrane</keyword>
<feature type="domain" description="RING-type" evidence="15">
    <location>
        <begin position="77"/>
        <end position="119"/>
    </location>
</feature>
<comment type="catalytic activity">
    <reaction evidence="1">
        <text>S-ubiquitinyl-[E2 ubiquitin-conjugating enzyme]-L-cysteine + [acceptor protein]-L-lysine = [E2 ubiquitin-conjugating enzyme]-L-cysteine + N(6)-ubiquitinyl-[acceptor protein]-L-lysine.</text>
        <dbReference type="EC" id="2.3.2.27"/>
    </reaction>
</comment>
<keyword evidence="8" id="KW-0833">Ubl conjugation pathway</keyword>
<dbReference type="GO" id="GO:0008270">
    <property type="term" value="F:zinc ion binding"/>
    <property type="evidence" value="ECO:0007669"/>
    <property type="project" value="UniProtKB-KW"/>
</dbReference>
<dbReference type="Pfam" id="PF13639">
    <property type="entry name" value="zf-RING_2"/>
    <property type="match status" value="1"/>
</dbReference>
<dbReference type="PANTHER" id="PTHR47035:SF3">
    <property type="entry name" value="OS11G0150450 PROTEIN"/>
    <property type="match status" value="1"/>
</dbReference>
<reference evidence="16" key="1">
    <citation type="submission" date="2020-06" db="EMBL/GenBank/DDBJ databases">
        <title>WGS assembly of Ceratodon purpureus strain R40.</title>
        <authorList>
            <person name="Carey S.B."/>
            <person name="Jenkins J."/>
            <person name="Shu S."/>
            <person name="Lovell J.T."/>
            <person name="Sreedasyam A."/>
            <person name="Maumus F."/>
            <person name="Tiley G.P."/>
            <person name="Fernandez-Pozo N."/>
            <person name="Barry K."/>
            <person name="Chen C."/>
            <person name="Wang M."/>
            <person name="Lipzen A."/>
            <person name="Daum C."/>
            <person name="Saski C.A."/>
            <person name="Payton A.C."/>
            <person name="Mcbreen J.C."/>
            <person name="Conrad R.E."/>
            <person name="Kollar L.M."/>
            <person name="Olsson S."/>
            <person name="Huttunen S."/>
            <person name="Landis J.B."/>
            <person name="Wickett N.J."/>
            <person name="Johnson M.G."/>
            <person name="Rensing S.A."/>
            <person name="Grimwood J."/>
            <person name="Schmutz J."/>
            <person name="Mcdaniel S.F."/>
        </authorList>
    </citation>
    <scope>NUCLEOTIDE SEQUENCE</scope>
    <source>
        <strain evidence="16">R40</strain>
    </source>
</reference>
<evidence type="ECO:0000313" key="17">
    <source>
        <dbReference type="Proteomes" id="UP000822688"/>
    </source>
</evidence>
<keyword evidence="7" id="KW-0479">Metal-binding</keyword>
<evidence type="ECO:0000256" key="11">
    <source>
        <dbReference type="ARBA" id="ARBA00023136"/>
    </source>
</evidence>
<feature type="region of interest" description="Disordered" evidence="13">
    <location>
        <begin position="180"/>
        <end position="209"/>
    </location>
</feature>
<accession>A0A8T0HZ86</accession>
<dbReference type="SMART" id="SM00184">
    <property type="entry name" value="RING"/>
    <property type="match status" value="1"/>
</dbReference>
<dbReference type="Gene3D" id="3.30.40.10">
    <property type="entry name" value="Zinc/RING finger domain, C3HC4 (zinc finger)"/>
    <property type="match status" value="1"/>
</dbReference>
<keyword evidence="10 14" id="KW-1133">Transmembrane helix</keyword>
<proteinExistence type="predicted"/>
<keyword evidence="6 14" id="KW-0812">Transmembrane</keyword>
<evidence type="ECO:0000256" key="8">
    <source>
        <dbReference type="ARBA" id="ARBA00022786"/>
    </source>
</evidence>